<proteinExistence type="inferred from homology"/>
<name>A0ABN8H9J1_9BACL</name>
<reference evidence="7" key="1">
    <citation type="submission" date="2022-01" db="EMBL/GenBank/DDBJ databases">
        <authorList>
            <person name="Criscuolo A."/>
        </authorList>
    </citation>
    <scope>NUCLEOTIDE SEQUENCE</scope>
    <source>
        <strain evidence="7">CIP111893</strain>
    </source>
</reference>
<comment type="caution">
    <text evidence="7">The sequence shown here is derived from an EMBL/GenBank/DDBJ whole genome shotgun (WGS) entry which is preliminary data.</text>
</comment>
<evidence type="ECO:0000256" key="1">
    <source>
        <dbReference type="ARBA" id="ARBA00011073"/>
    </source>
</evidence>
<evidence type="ECO:0000259" key="6">
    <source>
        <dbReference type="Pfam" id="PF00082"/>
    </source>
</evidence>
<evidence type="ECO:0000313" key="8">
    <source>
        <dbReference type="Proteomes" id="UP000838686"/>
    </source>
</evidence>
<dbReference type="PROSITE" id="PS51892">
    <property type="entry name" value="SUBTILASE"/>
    <property type="match status" value="1"/>
</dbReference>
<gene>
    <name evidence="7" type="primary">isp_2</name>
    <name evidence="7" type="ORF">PAECIP111893_05224</name>
</gene>
<dbReference type="InterPro" id="IPR036852">
    <property type="entry name" value="Peptidase_S8/S53_dom_sf"/>
</dbReference>
<dbReference type="Gene3D" id="3.40.50.200">
    <property type="entry name" value="Peptidase S8/S53 domain"/>
    <property type="match status" value="1"/>
</dbReference>
<dbReference type="PANTHER" id="PTHR42884:SF14">
    <property type="entry name" value="NEUROENDOCRINE CONVERTASE 1"/>
    <property type="match status" value="1"/>
</dbReference>
<dbReference type="PROSITE" id="PS00136">
    <property type="entry name" value="SUBTILASE_ASP"/>
    <property type="match status" value="1"/>
</dbReference>
<keyword evidence="4" id="KW-0720">Serine protease</keyword>
<evidence type="ECO:0000256" key="4">
    <source>
        <dbReference type="ARBA" id="ARBA00022825"/>
    </source>
</evidence>
<dbReference type="PANTHER" id="PTHR42884">
    <property type="entry name" value="PROPROTEIN CONVERTASE SUBTILISIN/KEXIN-RELATED"/>
    <property type="match status" value="1"/>
</dbReference>
<comment type="similarity">
    <text evidence="1 5">Belongs to the peptidase S8 family.</text>
</comment>
<evidence type="ECO:0000256" key="5">
    <source>
        <dbReference type="PROSITE-ProRule" id="PRU01240"/>
    </source>
</evidence>
<dbReference type="Proteomes" id="UP000838686">
    <property type="component" value="Unassembled WGS sequence"/>
</dbReference>
<evidence type="ECO:0000313" key="7">
    <source>
        <dbReference type="EMBL" id="CAH1225143.1"/>
    </source>
</evidence>
<keyword evidence="2 7" id="KW-0645">Protease</keyword>
<dbReference type="InterPro" id="IPR000209">
    <property type="entry name" value="Peptidase_S8/S53_dom"/>
</dbReference>
<sequence>MRGLKVDVKEIPNGISFIHAPGLWRDGITGKGVVVAILDSGCDSSHPDLAGRIIGGYNFTDD</sequence>
<evidence type="ECO:0000256" key="3">
    <source>
        <dbReference type="ARBA" id="ARBA00022801"/>
    </source>
</evidence>
<accession>A0ABN8H9J1</accession>
<dbReference type="EMBL" id="CAKMMF010000050">
    <property type="protein sequence ID" value="CAH1225143.1"/>
    <property type="molecule type" value="Genomic_DNA"/>
</dbReference>
<dbReference type="Pfam" id="PF00082">
    <property type="entry name" value="Peptidase_S8"/>
    <property type="match status" value="1"/>
</dbReference>
<dbReference type="EC" id="3.4.21.-" evidence="7"/>
<dbReference type="InterPro" id="IPR023827">
    <property type="entry name" value="Peptidase_S8_Asp-AS"/>
</dbReference>
<comment type="caution">
    <text evidence="5">Lacks conserved residue(s) required for the propagation of feature annotation.</text>
</comment>
<feature type="domain" description="Peptidase S8/S53" evidence="6">
    <location>
        <begin position="30"/>
        <end position="55"/>
    </location>
</feature>
<dbReference type="GO" id="GO:0006508">
    <property type="term" value="P:proteolysis"/>
    <property type="evidence" value="ECO:0007669"/>
    <property type="project" value="UniProtKB-KW"/>
</dbReference>
<keyword evidence="8" id="KW-1185">Reference proteome</keyword>
<evidence type="ECO:0000256" key="2">
    <source>
        <dbReference type="ARBA" id="ARBA00022670"/>
    </source>
</evidence>
<keyword evidence="3 7" id="KW-0378">Hydrolase</keyword>
<dbReference type="SUPFAM" id="SSF52743">
    <property type="entry name" value="Subtilisin-like"/>
    <property type="match status" value="1"/>
</dbReference>
<dbReference type="GO" id="GO:0008233">
    <property type="term" value="F:peptidase activity"/>
    <property type="evidence" value="ECO:0007669"/>
    <property type="project" value="UniProtKB-KW"/>
</dbReference>
<organism evidence="7 8">
    <name type="scientific">Paenibacillus plantiphilus</name>
    <dbReference type="NCBI Taxonomy" id="2905650"/>
    <lineage>
        <taxon>Bacteria</taxon>
        <taxon>Bacillati</taxon>
        <taxon>Bacillota</taxon>
        <taxon>Bacilli</taxon>
        <taxon>Bacillales</taxon>
        <taxon>Paenibacillaceae</taxon>
        <taxon>Paenibacillus</taxon>
    </lineage>
</organism>
<protein>
    <submittedName>
        <fullName evidence="7">Major intracellular serine protease</fullName>
        <ecNumber evidence="7">3.4.21.-</ecNumber>
    </submittedName>
</protein>